<organism evidence="14 15">
    <name type="scientific">Melanomma pulvis-pyrius CBS 109.77</name>
    <dbReference type="NCBI Taxonomy" id="1314802"/>
    <lineage>
        <taxon>Eukaryota</taxon>
        <taxon>Fungi</taxon>
        <taxon>Dikarya</taxon>
        <taxon>Ascomycota</taxon>
        <taxon>Pezizomycotina</taxon>
        <taxon>Dothideomycetes</taxon>
        <taxon>Pleosporomycetidae</taxon>
        <taxon>Pleosporales</taxon>
        <taxon>Melanommataceae</taxon>
        <taxon>Melanomma</taxon>
    </lineage>
</organism>
<dbReference type="Pfam" id="PF22602">
    <property type="entry name" value="NXF_NTF2"/>
    <property type="match status" value="1"/>
</dbReference>
<proteinExistence type="inferred from homology"/>
<keyword evidence="8" id="KW-0539">Nucleus</keyword>
<dbReference type="OrthoDB" id="25872at2759"/>
<comment type="similarity">
    <text evidence="2">Belongs to the NXF family.</text>
</comment>
<evidence type="ECO:0000256" key="9">
    <source>
        <dbReference type="ARBA" id="ARBA00055253"/>
    </source>
</evidence>
<feature type="domain" description="NTF2" evidence="12">
    <location>
        <begin position="343"/>
        <end position="514"/>
    </location>
</feature>
<dbReference type="PROSITE" id="PS51281">
    <property type="entry name" value="TAP_C"/>
    <property type="match status" value="1"/>
</dbReference>
<dbReference type="SUPFAM" id="SSF54427">
    <property type="entry name" value="NTF2-like"/>
    <property type="match status" value="1"/>
</dbReference>
<dbReference type="Proteomes" id="UP000799757">
    <property type="component" value="Unassembled WGS sequence"/>
</dbReference>
<keyword evidence="5" id="KW-0433">Leucine-rich repeat</keyword>
<evidence type="ECO:0000256" key="10">
    <source>
        <dbReference type="ARBA" id="ARBA00069694"/>
    </source>
</evidence>
<comment type="function">
    <text evidence="9">Involved in the export of mRNA from the nucleus to the cytoplasm.</text>
</comment>
<feature type="compositionally biased region" description="Polar residues" evidence="11">
    <location>
        <begin position="39"/>
        <end position="51"/>
    </location>
</feature>
<dbReference type="InterPro" id="IPR005637">
    <property type="entry name" value="TAP_C_dom"/>
</dbReference>
<evidence type="ECO:0000259" key="13">
    <source>
        <dbReference type="PROSITE" id="PS51281"/>
    </source>
</evidence>
<evidence type="ECO:0000256" key="11">
    <source>
        <dbReference type="SAM" id="MobiDB-lite"/>
    </source>
</evidence>
<name>A0A6A6WQR2_9PLEO</name>
<feature type="region of interest" description="Disordered" evidence="11">
    <location>
        <begin position="71"/>
        <end position="90"/>
    </location>
</feature>
<keyword evidence="15" id="KW-1185">Reference proteome</keyword>
<dbReference type="EMBL" id="MU002468">
    <property type="protein sequence ID" value="KAF2786426.1"/>
    <property type="molecule type" value="Genomic_DNA"/>
</dbReference>
<feature type="domain" description="TAP-C" evidence="13">
    <location>
        <begin position="544"/>
        <end position="595"/>
    </location>
</feature>
<comment type="subcellular location">
    <subcellularLocation>
        <location evidence="1">Nucleus</location>
    </subcellularLocation>
</comment>
<keyword evidence="4" id="KW-0963">Cytoplasm</keyword>
<evidence type="ECO:0000256" key="8">
    <source>
        <dbReference type="ARBA" id="ARBA00023242"/>
    </source>
</evidence>
<dbReference type="GO" id="GO:0016973">
    <property type="term" value="P:poly(A)+ mRNA export from nucleus"/>
    <property type="evidence" value="ECO:0007669"/>
    <property type="project" value="TreeGrafter"/>
</dbReference>
<dbReference type="InterPro" id="IPR018222">
    <property type="entry name" value="Nuclear_transport_factor_2_euk"/>
</dbReference>
<dbReference type="SUPFAM" id="SSF46934">
    <property type="entry name" value="UBA-like"/>
    <property type="match status" value="1"/>
</dbReference>
<evidence type="ECO:0000313" key="14">
    <source>
        <dbReference type="EMBL" id="KAF2786426.1"/>
    </source>
</evidence>
<evidence type="ECO:0000256" key="5">
    <source>
        <dbReference type="ARBA" id="ARBA00022614"/>
    </source>
</evidence>
<sequence>MASHRRVGGIRKHQRRDRDGDLVMGTAPRVSPATRHPPRSQQSASHGSNYTELRITGWTDEKEIPRLIQFLERHSSRRSPNPSKGGVPPIMVKRSKVVGNVLTISVRPDDVIAFSKINGFSFASAHGNQKLNIAGTGIRSRSPNHTTVSAAKPQTSETIDLFKAFLERRYDANLKLLNLSSLATDEEVAKSGMFETESRQSKFFPVLMTICDRQMKNAEAKRDAIHSVTLSNNGLPNLGVVKELAITLPEIKNLDLSSNKFTSTKDLSAWKHKFRGLEHLILTDNPLETSQPGWEQDIIKWFPRLRLLNGVQVRTEAQIARLDMPKQTPPPCQNGLWLDGDKIAENFLVEFFQGFDNDRNALIQKYYDSTSTFTMNVNAKARGGVVQHNRTPWDAYLPQSRNLKFITGRRSRFFRKQRGPDQIQTAWAQIPPTRHAGLDTNKYSMDCQPQPGLPDPSGQYSGVTGLMVTVHGEYEEHRTARGANEIVQRAFDRTFMLGPGGLSGVRVVSDMLCLRAAGGHAAWIPQGPTEVPVPIAAPAATLTPEQEAMVVHVCTATNLKREVAIQCLQAGNWNLEAAAQLFTAQKDTLPPDAFN</sequence>
<evidence type="ECO:0000256" key="7">
    <source>
        <dbReference type="ARBA" id="ARBA00022816"/>
    </source>
</evidence>
<dbReference type="SUPFAM" id="SSF52058">
    <property type="entry name" value="L domain-like"/>
    <property type="match status" value="1"/>
</dbReference>
<dbReference type="GO" id="GO:0003723">
    <property type="term" value="F:RNA binding"/>
    <property type="evidence" value="ECO:0007669"/>
    <property type="project" value="TreeGrafter"/>
</dbReference>
<dbReference type="Gene3D" id="1.10.8.10">
    <property type="entry name" value="DNA helicase RuvA subunit, C-terminal domain"/>
    <property type="match status" value="1"/>
</dbReference>
<dbReference type="InterPro" id="IPR002075">
    <property type="entry name" value="NTF2_dom"/>
</dbReference>
<dbReference type="InterPro" id="IPR030217">
    <property type="entry name" value="NXF_fam"/>
</dbReference>
<evidence type="ECO:0000256" key="6">
    <source>
        <dbReference type="ARBA" id="ARBA00022737"/>
    </source>
</evidence>
<dbReference type="PROSITE" id="PS50177">
    <property type="entry name" value="NTF2_DOMAIN"/>
    <property type="match status" value="1"/>
</dbReference>
<dbReference type="GO" id="GO:0005634">
    <property type="term" value="C:nucleus"/>
    <property type="evidence" value="ECO:0007669"/>
    <property type="project" value="UniProtKB-SubCell"/>
</dbReference>
<dbReference type="SMART" id="SM00804">
    <property type="entry name" value="TAP_C"/>
    <property type="match status" value="1"/>
</dbReference>
<protein>
    <recommendedName>
        <fullName evidence="10">mRNA export factor MEX67</fullName>
    </recommendedName>
</protein>
<dbReference type="InterPro" id="IPR032710">
    <property type="entry name" value="NTF2-like_dom_sf"/>
</dbReference>
<evidence type="ECO:0000256" key="1">
    <source>
        <dbReference type="ARBA" id="ARBA00004123"/>
    </source>
</evidence>
<dbReference type="CDD" id="cd14342">
    <property type="entry name" value="UBA_TAP-C"/>
    <property type="match status" value="1"/>
</dbReference>
<dbReference type="FunFam" id="3.80.10.10:FF:000296">
    <property type="entry name" value="mRNA export factor MEX67"/>
    <property type="match status" value="1"/>
</dbReference>
<dbReference type="Pfam" id="PF24048">
    <property type="entry name" value="LRR_NXF1-5"/>
    <property type="match status" value="1"/>
</dbReference>
<gene>
    <name evidence="14" type="ORF">K505DRAFT_289768</name>
</gene>
<reference evidence="14" key="1">
    <citation type="journal article" date="2020" name="Stud. Mycol.">
        <title>101 Dothideomycetes genomes: a test case for predicting lifestyles and emergence of pathogens.</title>
        <authorList>
            <person name="Haridas S."/>
            <person name="Albert R."/>
            <person name="Binder M."/>
            <person name="Bloem J."/>
            <person name="Labutti K."/>
            <person name="Salamov A."/>
            <person name="Andreopoulos B."/>
            <person name="Baker S."/>
            <person name="Barry K."/>
            <person name="Bills G."/>
            <person name="Bluhm B."/>
            <person name="Cannon C."/>
            <person name="Castanera R."/>
            <person name="Culley D."/>
            <person name="Daum C."/>
            <person name="Ezra D."/>
            <person name="Gonzalez J."/>
            <person name="Henrissat B."/>
            <person name="Kuo A."/>
            <person name="Liang C."/>
            <person name="Lipzen A."/>
            <person name="Lutzoni F."/>
            <person name="Magnuson J."/>
            <person name="Mondo S."/>
            <person name="Nolan M."/>
            <person name="Ohm R."/>
            <person name="Pangilinan J."/>
            <person name="Park H.-J."/>
            <person name="Ramirez L."/>
            <person name="Alfaro M."/>
            <person name="Sun H."/>
            <person name="Tritt A."/>
            <person name="Yoshinaga Y."/>
            <person name="Zwiers L.-H."/>
            <person name="Turgeon B."/>
            <person name="Goodwin S."/>
            <person name="Spatafora J."/>
            <person name="Crous P."/>
            <person name="Grigoriev I."/>
        </authorList>
    </citation>
    <scope>NUCLEOTIDE SEQUENCE</scope>
    <source>
        <strain evidence="14">CBS 109.77</strain>
    </source>
</reference>
<evidence type="ECO:0000259" key="12">
    <source>
        <dbReference type="PROSITE" id="PS50177"/>
    </source>
</evidence>
<keyword evidence="7" id="KW-0509">mRNA transport</keyword>
<accession>A0A6A6WQR2</accession>
<dbReference type="Gene3D" id="3.80.10.10">
    <property type="entry name" value="Ribonuclease Inhibitor"/>
    <property type="match status" value="1"/>
</dbReference>
<evidence type="ECO:0000256" key="3">
    <source>
        <dbReference type="ARBA" id="ARBA00022448"/>
    </source>
</evidence>
<dbReference type="InterPro" id="IPR032675">
    <property type="entry name" value="LRR_dom_sf"/>
</dbReference>
<dbReference type="InterPro" id="IPR009060">
    <property type="entry name" value="UBA-like_sf"/>
</dbReference>
<feature type="region of interest" description="Disordered" evidence="11">
    <location>
        <begin position="1"/>
        <end position="52"/>
    </location>
</feature>
<evidence type="ECO:0000256" key="4">
    <source>
        <dbReference type="ARBA" id="ARBA00022490"/>
    </source>
</evidence>
<dbReference type="PANTHER" id="PTHR10662">
    <property type="entry name" value="NUCLEAR RNA EXPORT FACTOR"/>
    <property type="match status" value="1"/>
</dbReference>
<dbReference type="InterPro" id="IPR057125">
    <property type="entry name" value="NXF1/2/3/5-like_LRR"/>
</dbReference>
<dbReference type="Pfam" id="PF03943">
    <property type="entry name" value="TAP_C"/>
    <property type="match status" value="1"/>
</dbReference>
<dbReference type="AlphaFoldDB" id="A0A6A6WQR2"/>
<dbReference type="PANTHER" id="PTHR10662:SF22">
    <property type="entry name" value="NUCLEAR RNA EXPORT FACTOR 1"/>
    <property type="match status" value="1"/>
</dbReference>
<keyword evidence="3" id="KW-0813">Transport</keyword>
<evidence type="ECO:0000313" key="15">
    <source>
        <dbReference type="Proteomes" id="UP000799757"/>
    </source>
</evidence>
<dbReference type="Gene3D" id="3.10.450.50">
    <property type="match status" value="1"/>
</dbReference>
<keyword evidence="6" id="KW-0677">Repeat</keyword>
<evidence type="ECO:0000256" key="2">
    <source>
        <dbReference type="ARBA" id="ARBA00009285"/>
    </source>
</evidence>
<feature type="compositionally biased region" description="Basic residues" evidence="11">
    <location>
        <begin position="1"/>
        <end position="15"/>
    </location>
</feature>